<feature type="transmembrane region" description="Helical" evidence="1">
    <location>
        <begin position="12"/>
        <end position="33"/>
    </location>
</feature>
<proteinExistence type="predicted"/>
<dbReference type="PATRIC" id="fig|156976.3.peg.174"/>
<dbReference type="AlphaFoldDB" id="A0A0K1R971"/>
<dbReference type="RefSeq" id="WP_052203448.1">
    <property type="nucleotide sequence ID" value="NZ_CP012342.1"/>
</dbReference>
<evidence type="ECO:0000313" key="3">
    <source>
        <dbReference type="Proteomes" id="UP000060016"/>
    </source>
</evidence>
<dbReference type="KEGG" id="crie:AK829_00900"/>
<keyword evidence="1" id="KW-1133">Transmembrane helix</keyword>
<gene>
    <name evidence="2" type="ORF">AK829_00900</name>
</gene>
<evidence type="ECO:0000256" key="1">
    <source>
        <dbReference type="SAM" id="Phobius"/>
    </source>
</evidence>
<protein>
    <submittedName>
        <fullName evidence="2">Uncharacterized protein</fullName>
    </submittedName>
</protein>
<dbReference type="Proteomes" id="UP000060016">
    <property type="component" value="Chromosome"/>
</dbReference>
<reference evidence="2 3" key="1">
    <citation type="submission" date="2015-08" db="EMBL/GenBank/DDBJ databases">
        <authorList>
            <person name="Babu N.S."/>
            <person name="Beckwith C.J."/>
            <person name="Beseler K.G."/>
            <person name="Brison A."/>
            <person name="Carone J.V."/>
            <person name="Caskin T.P."/>
            <person name="Diamond M."/>
            <person name="Durham M.E."/>
            <person name="Foxe J.M."/>
            <person name="Go M."/>
            <person name="Henderson B.A."/>
            <person name="Jones I.B."/>
            <person name="McGettigan J.A."/>
            <person name="Micheletti S.J."/>
            <person name="Nasrallah M.E."/>
            <person name="Ortiz D."/>
            <person name="Piller C.R."/>
            <person name="Privatt S.R."/>
            <person name="Schneider S.L."/>
            <person name="Sharp S."/>
            <person name="Smith T.C."/>
            <person name="Stanton J.D."/>
            <person name="Ullery H.E."/>
            <person name="Wilson R.J."/>
            <person name="Serrano M.G."/>
            <person name="Buck G."/>
            <person name="Lee V."/>
            <person name="Wang Y."/>
            <person name="Carvalho R."/>
            <person name="Voegtly L."/>
            <person name="Shi R."/>
            <person name="Duckworth R."/>
            <person name="Johnson A."/>
            <person name="Loviza R."/>
            <person name="Walstead R."/>
            <person name="Shah Z."/>
            <person name="Kiflezghi M."/>
            <person name="Wade K."/>
            <person name="Ball S.L."/>
            <person name="Bradley K.W."/>
            <person name="Asai D.J."/>
            <person name="Bowman C.A."/>
            <person name="Russell D.A."/>
            <person name="Pope W.H."/>
            <person name="Jacobs-Sera D."/>
            <person name="Hendrix R.W."/>
            <person name="Hatfull G.F."/>
        </authorList>
    </citation>
    <scope>NUCLEOTIDE SEQUENCE [LARGE SCALE GENOMIC DNA]</scope>
    <source>
        <strain evidence="2 3">PUDD_83A45</strain>
    </source>
</reference>
<keyword evidence="1" id="KW-0812">Transmembrane</keyword>
<keyword evidence="1" id="KW-0472">Membrane</keyword>
<evidence type="ECO:0000313" key="2">
    <source>
        <dbReference type="EMBL" id="AKV57969.1"/>
    </source>
</evidence>
<sequence>MNSLRHKLLSPNARTVVFIIGWVILALFMVLCLCGAQLKFLAGTGVIGLAFLVTANSLAVRASLWRSQANLTATKTSLSAASDEVVDLLVRNTESVDKLIAGQGRSQRDVASSRDVGSSNFGAFSTFTPDVTDARTVFPDEPYLANYLNALSGVSKGPILVVGAFEAQNNDLKRKRLQSVAADLGIGVEIVSSVEENSPVWDVRSYKHIAILPHEDEPASLIPFSWVESRAQIHVLACHVRDGYLRTLNYGTEVEFAYLPGSKFGIEVKVRRNLA</sequence>
<name>A0A0K1R971_9CORY</name>
<feature type="transmembrane region" description="Helical" evidence="1">
    <location>
        <begin position="40"/>
        <end position="60"/>
    </location>
</feature>
<dbReference type="EMBL" id="CP012342">
    <property type="protein sequence ID" value="AKV57969.1"/>
    <property type="molecule type" value="Genomic_DNA"/>
</dbReference>
<keyword evidence="3" id="KW-1185">Reference proteome</keyword>
<organism evidence="2 3">
    <name type="scientific">Corynebacterium riegelii</name>
    <dbReference type="NCBI Taxonomy" id="156976"/>
    <lineage>
        <taxon>Bacteria</taxon>
        <taxon>Bacillati</taxon>
        <taxon>Actinomycetota</taxon>
        <taxon>Actinomycetes</taxon>
        <taxon>Mycobacteriales</taxon>
        <taxon>Corynebacteriaceae</taxon>
        <taxon>Corynebacterium</taxon>
    </lineage>
</organism>
<accession>A0A0K1R971</accession>